<proteinExistence type="predicted"/>
<dbReference type="InterPro" id="IPR012349">
    <property type="entry name" value="Split_barrel_FMN-bd"/>
</dbReference>
<evidence type="ECO:0000313" key="1">
    <source>
        <dbReference type="EMBL" id="TCP23872.1"/>
    </source>
</evidence>
<dbReference type="PANTHER" id="PTHR35802:SF1">
    <property type="entry name" value="PROTEASE SYNTHASE AND SPORULATION PROTEIN PAI 2"/>
    <property type="match status" value="1"/>
</dbReference>
<organism evidence="1 2">
    <name type="scientific">Tenacibaculum skagerrakense</name>
    <dbReference type="NCBI Taxonomy" id="186571"/>
    <lineage>
        <taxon>Bacteria</taxon>
        <taxon>Pseudomonadati</taxon>
        <taxon>Bacteroidota</taxon>
        <taxon>Flavobacteriia</taxon>
        <taxon>Flavobacteriales</taxon>
        <taxon>Flavobacteriaceae</taxon>
        <taxon>Tenacibaculum</taxon>
    </lineage>
</organism>
<name>A0A4R2NQC4_9FLAO</name>
<dbReference type="Proteomes" id="UP000294564">
    <property type="component" value="Unassembled WGS sequence"/>
</dbReference>
<dbReference type="Pfam" id="PF04299">
    <property type="entry name" value="FMN_bind_2"/>
    <property type="match status" value="1"/>
</dbReference>
<sequence length="210" mass="24258">MYSIPTYKIEREEELSQFIEQYPLAFITGLDENGNFVGTHIPLVVENRKNEMFLVGHMMKQTDHYLALMKSNTVLVVFNGPNGYVSASWGTNKSKGSTWNYMTVHVNGSISFFEGDKLIDLMRAFTLEHEDGNSDSPTIYDNLPENYKQRLMPHIAGFEIKVEKMEGVFKLSQDVDEETFSKIIKQLEQKEGFDKLLGEEMKKRKDKFFS</sequence>
<dbReference type="PANTHER" id="PTHR35802">
    <property type="entry name" value="PROTEASE SYNTHASE AND SPORULATION PROTEIN PAI 2"/>
    <property type="match status" value="1"/>
</dbReference>
<dbReference type="InterPro" id="IPR007396">
    <property type="entry name" value="TR_PAI2-type"/>
</dbReference>
<dbReference type="SUPFAM" id="SSF50475">
    <property type="entry name" value="FMN-binding split barrel"/>
    <property type="match status" value="1"/>
</dbReference>
<dbReference type="RefSeq" id="WP_132795149.1">
    <property type="nucleotide sequence ID" value="NZ_SLXM01000007.1"/>
</dbReference>
<comment type="caution">
    <text evidence="1">The sequence shown here is derived from an EMBL/GenBank/DDBJ whole genome shotgun (WGS) entry which is preliminary data.</text>
</comment>
<dbReference type="AlphaFoldDB" id="A0A4R2NQC4"/>
<gene>
    <name evidence="1" type="ORF">EV195_10737</name>
</gene>
<dbReference type="EMBL" id="SLXM01000007">
    <property type="protein sequence ID" value="TCP23872.1"/>
    <property type="molecule type" value="Genomic_DNA"/>
</dbReference>
<dbReference type="PIRSF" id="PIRSF010372">
    <property type="entry name" value="PaiB"/>
    <property type="match status" value="1"/>
</dbReference>
<reference evidence="1 2" key="1">
    <citation type="submission" date="2019-03" db="EMBL/GenBank/DDBJ databases">
        <title>Genomic Encyclopedia of Type Strains, Phase IV (KMG-IV): sequencing the most valuable type-strain genomes for metagenomic binning, comparative biology and taxonomic classification.</title>
        <authorList>
            <person name="Goeker M."/>
        </authorList>
    </citation>
    <scope>NUCLEOTIDE SEQUENCE [LARGE SCALE GENOMIC DNA]</scope>
    <source>
        <strain evidence="1 2">DSM 14836</strain>
    </source>
</reference>
<protein>
    <submittedName>
        <fullName evidence="1">PaiB family negative transcriptional regulator</fullName>
    </submittedName>
</protein>
<keyword evidence="2" id="KW-1185">Reference proteome</keyword>
<dbReference type="OrthoDB" id="9794948at2"/>
<dbReference type="Gene3D" id="2.30.110.10">
    <property type="entry name" value="Electron Transport, Fmn-binding Protein, Chain A"/>
    <property type="match status" value="1"/>
</dbReference>
<accession>A0A4R2NQC4</accession>
<evidence type="ECO:0000313" key="2">
    <source>
        <dbReference type="Proteomes" id="UP000294564"/>
    </source>
</evidence>